<feature type="transmembrane region" description="Helical" evidence="2">
    <location>
        <begin position="118"/>
        <end position="135"/>
    </location>
</feature>
<sequence length="498" mass="56802">MPLQQHERTPPYFFNLLIGVGAYTLLPFLLLSAYTHPTADDFSFALRDTTLGFFKSQVEYYLHWSGRYFGTAVVRLNPLTIPSLQLYKFYTFICLLAVCFSTWALINTLLNQHLRKKNTLAISALLLSLYLLLTPSPAEGFYFFATYATYQFSNIMTLLLLAILYLLFHTDIKFKKLFYTGIACILIIAIVGSNEMSLIMVFMTCLLLLVANRNNHIHRSYLLFLFMICTISCLVAVLAPGNYDRMNDHPNASRFIWSTVYAGFLSLLTFYRWLAPVLIASVIYMLLIGLPVANKTKNSQLFSIDLRLAVLYFLGTIFLMYFTFAWSTGERATPRVENVICFFFVFGWFYLLQVALHTHSHRLQHERLLSPIIPAVAMLLFLLNLLAVENNISTAYVDLVSGKAAAYDEALKRRYAAMAASDCQECTVDPLPAIPKSIYFMDILEGPENNDFWVNRGFADYWGKDAVHLSAPNPPITDNLSTLRKSSKNSLREKSMME</sequence>
<gene>
    <name evidence="3" type="ORF">C8E01_102133</name>
</gene>
<dbReference type="Proteomes" id="UP000245466">
    <property type="component" value="Unassembled WGS sequence"/>
</dbReference>
<evidence type="ECO:0000313" key="3">
    <source>
        <dbReference type="EMBL" id="PVY42957.1"/>
    </source>
</evidence>
<feature type="region of interest" description="Disordered" evidence="1">
    <location>
        <begin position="478"/>
        <end position="498"/>
    </location>
</feature>
<feature type="transmembrane region" description="Helical" evidence="2">
    <location>
        <begin position="141"/>
        <end position="168"/>
    </location>
</feature>
<evidence type="ECO:0000256" key="2">
    <source>
        <dbReference type="SAM" id="Phobius"/>
    </source>
</evidence>
<name>A0A2U1B348_9BACT</name>
<evidence type="ECO:0000313" key="4">
    <source>
        <dbReference type="Proteomes" id="UP000245466"/>
    </source>
</evidence>
<feature type="transmembrane region" description="Helical" evidence="2">
    <location>
        <begin position="336"/>
        <end position="356"/>
    </location>
</feature>
<dbReference type="Pfam" id="PF19528">
    <property type="entry name" value="DUF6056"/>
    <property type="match status" value="1"/>
</dbReference>
<organism evidence="3 4">
    <name type="scientific">Pontibacter virosus</name>
    <dbReference type="NCBI Taxonomy" id="1765052"/>
    <lineage>
        <taxon>Bacteria</taxon>
        <taxon>Pseudomonadati</taxon>
        <taxon>Bacteroidota</taxon>
        <taxon>Cytophagia</taxon>
        <taxon>Cytophagales</taxon>
        <taxon>Hymenobacteraceae</taxon>
        <taxon>Pontibacter</taxon>
    </lineage>
</organism>
<feature type="transmembrane region" description="Helical" evidence="2">
    <location>
        <begin position="368"/>
        <end position="387"/>
    </location>
</feature>
<feature type="transmembrane region" description="Helical" evidence="2">
    <location>
        <begin position="221"/>
        <end position="243"/>
    </location>
</feature>
<feature type="transmembrane region" description="Helical" evidence="2">
    <location>
        <begin position="87"/>
        <end position="106"/>
    </location>
</feature>
<feature type="transmembrane region" description="Helical" evidence="2">
    <location>
        <begin position="306"/>
        <end position="324"/>
    </location>
</feature>
<accession>A0A2U1B348</accession>
<evidence type="ECO:0000256" key="1">
    <source>
        <dbReference type="SAM" id="MobiDB-lite"/>
    </source>
</evidence>
<dbReference type="InterPro" id="IPR045691">
    <property type="entry name" value="DUF6056"/>
</dbReference>
<dbReference type="RefSeq" id="WP_116542005.1">
    <property type="nucleotide sequence ID" value="NZ_QEKI01000002.1"/>
</dbReference>
<keyword evidence="2" id="KW-0472">Membrane</keyword>
<keyword evidence="2" id="KW-1133">Transmembrane helix</keyword>
<dbReference type="AlphaFoldDB" id="A0A2U1B348"/>
<feature type="transmembrane region" description="Helical" evidence="2">
    <location>
        <begin position="12"/>
        <end position="34"/>
    </location>
</feature>
<keyword evidence="4" id="KW-1185">Reference proteome</keyword>
<dbReference type="EMBL" id="QEKI01000002">
    <property type="protein sequence ID" value="PVY42957.1"/>
    <property type="molecule type" value="Genomic_DNA"/>
</dbReference>
<protein>
    <submittedName>
        <fullName evidence="3">Uncharacterized protein</fullName>
    </submittedName>
</protein>
<feature type="transmembrane region" description="Helical" evidence="2">
    <location>
        <begin position="177"/>
        <end position="209"/>
    </location>
</feature>
<proteinExistence type="predicted"/>
<reference evidence="3 4" key="1">
    <citation type="submission" date="2018-04" db="EMBL/GenBank/DDBJ databases">
        <title>Genomic Encyclopedia of Type Strains, Phase IV (KMG-IV): sequencing the most valuable type-strain genomes for metagenomic binning, comparative biology and taxonomic classification.</title>
        <authorList>
            <person name="Goeker M."/>
        </authorList>
    </citation>
    <scope>NUCLEOTIDE SEQUENCE [LARGE SCALE GENOMIC DNA]</scope>
    <source>
        <strain evidence="3 4">DSM 100231</strain>
    </source>
</reference>
<comment type="caution">
    <text evidence="3">The sequence shown here is derived from an EMBL/GenBank/DDBJ whole genome shotgun (WGS) entry which is preliminary data.</text>
</comment>
<dbReference type="OrthoDB" id="1081881at2"/>
<keyword evidence="2" id="KW-0812">Transmembrane</keyword>